<dbReference type="CDD" id="cd08977">
    <property type="entry name" value="SusD"/>
    <property type="match status" value="1"/>
</dbReference>
<evidence type="ECO:0000256" key="3">
    <source>
        <dbReference type="ARBA" id="ARBA00022729"/>
    </source>
</evidence>
<dbReference type="Pfam" id="PF07980">
    <property type="entry name" value="SusD_RagB"/>
    <property type="match status" value="1"/>
</dbReference>
<dbReference type="Gene3D" id="1.25.40.390">
    <property type="match status" value="1"/>
</dbReference>
<organism evidence="9 10">
    <name type="scientific">Flavobacterium agri</name>
    <dbReference type="NCBI Taxonomy" id="2743471"/>
    <lineage>
        <taxon>Bacteria</taxon>
        <taxon>Pseudomonadati</taxon>
        <taxon>Bacteroidota</taxon>
        <taxon>Flavobacteriia</taxon>
        <taxon>Flavobacteriales</taxon>
        <taxon>Flavobacteriaceae</taxon>
        <taxon>Flavobacterium</taxon>
    </lineage>
</organism>
<proteinExistence type="inferred from homology"/>
<accession>A0A7Y8Y479</accession>
<keyword evidence="5" id="KW-0998">Cell outer membrane</keyword>
<dbReference type="InterPro" id="IPR033985">
    <property type="entry name" value="SusD-like_N"/>
</dbReference>
<feature type="signal peptide" evidence="6">
    <location>
        <begin position="1"/>
        <end position="27"/>
    </location>
</feature>
<comment type="subcellular location">
    <subcellularLocation>
        <location evidence="1">Cell outer membrane</location>
    </subcellularLocation>
</comment>
<comment type="similarity">
    <text evidence="2">Belongs to the SusD family.</text>
</comment>
<keyword evidence="10" id="KW-1185">Reference proteome</keyword>
<dbReference type="AlphaFoldDB" id="A0A7Y8Y479"/>
<evidence type="ECO:0000259" key="7">
    <source>
        <dbReference type="Pfam" id="PF07980"/>
    </source>
</evidence>
<feature type="domain" description="SusD-like N-terminal" evidence="8">
    <location>
        <begin position="29"/>
        <end position="228"/>
    </location>
</feature>
<dbReference type="InterPro" id="IPR011990">
    <property type="entry name" value="TPR-like_helical_dom_sf"/>
</dbReference>
<evidence type="ECO:0000256" key="5">
    <source>
        <dbReference type="ARBA" id="ARBA00023237"/>
    </source>
</evidence>
<dbReference type="SUPFAM" id="SSF48452">
    <property type="entry name" value="TPR-like"/>
    <property type="match status" value="1"/>
</dbReference>
<dbReference type="PROSITE" id="PS51257">
    <property type="entry name" value="PROKAR_LIPOPROTEIN"/>
    <property type="match status" value="1"/>
</dbReference>
<protein>
    <submittedName>
        <fullName evidence="9">RagB/SusD family nutrient uptake outer membrane protein</fullName>
    </submittedName>
</protein>
<reference evidence="9 10" key="1">
    <citation type="submission" date="2020-07" db="EMBL/GenBank/DDBJ databases">
        <authorList>
            <person name="Sun Q."/>
        </authorList>
    </citation>
    <scope>NUCLEOTIDE SEQUENCE [LARGE SCALE GENOMIC DNA]</scope>
    <source>
        <strain evidence="9 10">MAH-1</strain>
    </source>
</reference>
<dbReference type="InterPro" id="IPR012944">
    <property type="entry name" value="SusD_RagB_dom"/>
</dbReference>
<evidence type="ECO:0000256" key="1">
    <source>
        <dbReference type="ARBA" id="ARBA00004442"/>
    </source>
</evidence>
<sequence length="484" mass="53874">MESKFLKIMKKTLILFSALAISLTSCNDDYLDFDKEDSIPAENFFQTEADAIEGTNAIYANLRSWEVSAFPSFIFSIASDDAEKGSSVGDASFFNDYNNFTFTKTQVQIDSWWRGQWNGVNRCNQVITKVPAISMDETLKNRLIAEARFLRAFHYWYLVRAFGGVPIYDGLPADGNYNIPRNTKEEVYAFIIADLQFAAQNLPPTYSGADKGRATSGAAKSYLAKLYLYQQNWSQALTLSNEVMGMGYDLLPDYNSVFRIANENSIESVFESQASYVAGNCDISNSQYSQTQGVRGLLGWGFNVPSQNLADSFEAGDVRRDATIVFRGETTPEGDFIPLEGDNPMYNQKSYVPSGQIGPGCSEGSEQNVRLMRFAEVLLINAEAANESGNTSQALESLNRVRNRAGLDDFDSADQAAIRQAIWRERRSELAMESIDRYFDVVRQGRGTEVFGPLGFQAGKNEVFPIPNDAIQLSNGVLEQNTGY</sequence>
<gene>
    <name evidence="9" type="ORF">HZF10_15005</name>
</gene>
<dbReference type="Proteomes" id="UP000535020">
    <property type="component" value="Unassembled WGS sequence"/>
</dbReference>
<evidence type="ECO:0000256" key="6">
    <source>
        <dbReference type="SAM" id="SignalP"/>
    </source>
</evidence>
<evidence type="ECO:0000256" key="4">
    <source>
        <dbReference type="ARBA" id="ARBA00023136"/>
    </source>
</evidence>
<feature type="chain" id="PRO_5031375567" evidence="6">
    <location>
        <begin position="28"/>
        <end position="484"/>
    </location>
</feature>
<evidence type="ECO:0000256" key="2">
    <source>
        <dbReference type="ARBA" id="ARBA00006275"/>
    </source>
</evidence>
<comment type="caution">
    <text evidence="9">The sequence shown here is derived from an EMBL/GenBank/DDBJ whole genome shotgun (WGS) entry which is preliminary data.</text>
</comment>
<feature type="domain" description="RagB/SusD" evidence="7">
    <location>
        <begin position="362"/>
        <end position="444"/>
    </location>
</feature>
<evidence type="ECO:0000313" key="9">
    <source>
        <dbReference type="EMBL" id="NYA72236.1"/>
    </source>
</evidence>
<dbReference type="GO" id="GO:0009279">
    <property type="term" value="C:cell outer membrane"/>
    <property type="evidence" value="ECO:0007669"/>
    <property type="project" value="UniProtKB-SubCell"/>
</dbReference>
<dbReference type="Pfam" id="PF14322">
    <property type="entry name" value="SusD-like_3"/>
    <property type="match status" value="1"/>
</dbReference>
<keyword evidence="4" id="KW-0472">Membrane</keyword>
<evidence type="ECO:0000313" key="10">
    <source>
        <dbReference type="Proteomes" id="UP000535020"/>
    </source>
</evidence>
<keyword evidence="3 6" id="KW-0732">Signal</keyword>
<name>A0A7Y8Y479_9FLAO</name>
<evidence type="ECO:0000259" key="8">
    <source>
        <dbReference type="Pfam" id="PF14322"/>
    </source>
</evidence>
<dbReference type="EMBL" id="JACBJI010000007">
    <property type="protein sequence ID" value="NYA72236.1"/>
    <property type="molecule type" value="Genomic_DNA"/>
</dbReference>